<organism evidence="5 6">
    <name type="scientific">Hyalangium minutum</name>
    <dbReference type="NCBI Taxonomy" id="394096"/>
    <lineage>
        <taxon>Bacteria</taxon>
        <taxon>Pseudomonadati</taxon>
        <taxon>Myxococcota</taxon>
        <taxon>Myxococcia</taxon>
        <taxon>Myxococcales</taxon>
        <taxon>Cystobacterineae</taxon>
        <taxon>Archangiaceae</taxon>
        <taxon>Hyalangium</taxon>
    </lineage>
</organism>
<dbReference type="Pfam" id="PF01408">
    <property type="entry name" value="GFO_IDH_MocA"/>
    <property type="match status" value="1"/>
</dbReference>
<comment type="caution">
    <text evidence="5">The sequence shown here is derived from an EMBL/GenBank/DDBJ whole genome shotgun (WGS) entry which is preliminary data.</text>
</comment>
<accession>A0A085WRY3</accession>
<reference evidence="5 6" key="1">
    <citation type="submission" date="2014-04" db="EMBL/GenBank/DDBJ databases">
        <title>Genome assembly of Hyalangium minutum DSM 14724.</title>
        <authorList>
            <person name="Sharma G."/>
            <person name="Subramanian S."/>
        </authorList>
    </citation>
    <scope>NUCLEOTIDE SEQUENCE [LARGE SCALE GENOMIC DNA]</scope>
    <source>
        <strain evidence="5 6">DSM 14724</strain>
    </source>
</reference>
<feature type="domain" description="Gfo/Idh/MocA-like oxidoreductase N-terminal" evidence="3">
    <location>
        <begin position="2"/>
        <end position="113"/>
    </location>
</feature>
<dbReference type="GO" id="GO:0000166">
    <property type="term" value="F:nucleotide binding"/>
    <property type="evidence" value="ECO:0007669"/>
    <property type="project" value="InterPro"/>
</dbReference>
<dbReference type="Gene3D" id="3.40.50.720">
    <property type="entry name" value="NAD(P)-binding Rossmann-like Domain"/>
    <property type="match status" value="1"/>
</dbReference>
<dbReference type="InterPro" id="IPR000683">
    <property type="entry name" value="Gfo/Idh/MocA-like_OxRdtase_N"/>
</dbReference>
<dbReference type="InterPro" id="IPR004104">
    <property type="entry name" value="Gfo/Idh/MocA-like_OxRdtase_C"/>
</dbReference>
<sequence length="333" mass="36325">MGLIGYGLAGASFHAPLLSVEPAFHLSAIVTRSAEAVARDWPGVRVVSVDALLADPEIDLVIVATPNDSHASLAERALLAGKHVVVEKPFTLNSAEAARLGALAKERGLCLTVFQNRRWDGDFLTVKRLVEEGKLGKLYSFESHFDRYRPQVKKRWKEEAGPGGGTLWDLGAHLVDQALQLFGMPDSITADVAKQREGAQAVDWFHLLLRYGEMRVILRSGSVVHEPWPRFVLHGEADAFTKYGLDPQEEQLKAGLRPGMAGWGAEPTERHGRLSRGGNVPTIPGSYEHFYRQLAAAMSGRGEVPVAAESAAQVIRVLEAADRQSQPRVSGVM</sequence>
<evidence type="ECO:0000259" key="4">
    <source>
        <dbReference type="Pfam" id="PF02894"/>
    </source>
</evidence>
<dbReference type="Pfam" id="PF02894">
    <property type="entry name" value="GFO_IDH_MocA_C"/>
    <property type="match status" value="1"/>
</dbReference>
<dbReference type="STRING" id="394096.DB31_5488"/>
<dbReference type="PANTHER" id="PTHR43708">
    <property type="entry name" value="CONSERVED EXPRESSED OXIDOREDUCTASE (EUROFUNG)"/>
    <property type="match status" value="1"/>
</dbReference>
<keyword evidence="6" id="KW-1185">Reference proteome</keyword>
<evidence type="ECO:0000313" key="6">
    <source>
        <dbReference type="Proteomes" id="UP000028725"/>
    </source>
</evidence>
<evidence type="ECO:0000259" key="3">
    <source>
        <dbReference type="Pfam" id="PF01408"/>
    </source>
</evidence>
<dbReference type="AlphaFoldDB" id="A0A085WRY3"/>
<evidence type="ECO:0000256" key="2">
    <source>
        <dbReference type="ARBA" id="ARBA00023002"/>
    </source>
</evidence>
<comment type="similarity">
    <text evidence="1">Belongs to the Gfo/Idh/MocA family.</text>
</comment>
<proteinExistence type="inferred from homology"/>
<dbReference type="EMBL" id="JMCB01000003">
    <property type="protein sequence ID" value="KFE70446.1"/>
    <property type="molecule type" value="Genomic_DNA"/>
</dbReference>
<dbReference type="InterPro" id="IPR051317">
    <property type="entry name" value="Gfo/Idh/MocA_oxidoreduct"/>
</dbReference>
<dbReference type="Proteomes" id="UP000028725">
    <property type="component" value="Unassembled WGS sequence"/>
</dbReference>
<dbReference type="NCBIfam" id="NF008607">
    <property type="entry name" value="PRK11579.1"/>
    <property type="match status" value="1"/>
</dbReference>
<keyword evidence="2" id="KW-0560">Oxidoreductase</keyword>
<evidence type="ECO:0000256" key="1">
    <source>
        <dbReference type="ARBA" id="ARBA00010928"/>
    </source>
</evidence>
<name>A0A085WRY3_9BACT</name>
<dbReference type="Gene3D" id="3.30.360.10">
    <property type="entry name" value="Dihydrodipicolinate Reductase, domain 2"/>
    <property type="match status" value="1"/>
</dbReference>
<dbReference type="SUPFAM" id="SSF51735">
    <property type="entry name" value="NAD(P)-binding Rossmann-fold domains"/>
    <property type="match status" value="1"/>
</dbReference>
<dbReference type="GO" id="GO:0016491">
    <property type="term" value="F:oxidoreductase activity"/>
    <property type="evidence" value="ECO:0007669"/>
    <property type="project" value="UniProtKB-KW"/>
</dbReference>
<evidence type="ECO:0000313" key="5">
    <source>
        <dbReference type="EMBL" id="KFE70446.1"/>
    </source>
</evidence>
<feature type="domain" description="Gfo/Idh/MocA-like oxidoreductase C-terminal" evidence="4">
    <location>
        <begin position="127"/>
        <end position="328"/>
    </location>
</feature>
<gene>
    <name evidence="5" type="ORF">DB31_5488</name>
</gene>
<protein>
    <submittedName>
        <fullName evidence="5">Putative oxidoreductase</fullName>
    </submittedName>
</protein>
<dbReference type="InterPro" id="IPR036291">
    <property type="entry name" value="NAD(P)-bd_dom_sf"/>
</dbReference>
<dbReference type="PANTHER" id="PTHR43708:SF5">
    <property type="entry name" value="CONSERVED EXPRESSED OXIDOREDUCTASE (EUROFUNG)-RELATED"/>
    <property type="match status" value="1"/>
</dbReference>